<protein>
    <submittedName>
        <fullName evidence="1">Sensor histidine kinase</fullName>
    </submittedName>
</protein>
<comment type="caution">
    <text evidence="1">The sequence shown here is derived from an EMBL/GenBank/DDBJ whole genome shotgun (WGS) entry which is preliminary data.</text>
</comment>
<dbReference type="Proteomes" id="UP001302059">
    <property type="component" value="Unassembled WGS sequence"/>
</dbReference>
<feature type="non-terminal residue" evidence="1">
    <location>
        <position position="93"/>
    </location>
</feature>
<reference evidence="1 2" key="1">
    <citation type="submission" date="2023-05" db="EMBL/GenBank/DDBJ databases">
        <authorList>
            <person name="Gao F."/>
        </authorList>
    </citation>
    <scope>NUCLEOTIDE SEQUENCE [LARGE SCALE GENOMIC DNA]</scope>
    <source>
        <strain evidence="1 2">MIMF12</strain>
    </source>
</reference>
<organism evidence="1 2">
    <name type="scientific">Deinococcus rhizophilus</name>
    <dbReference type="NCBI Taxonomy" id="3049544"/>
    <lineage>
        <taxon>Bacteria</taxon>
        <taxon>Thermotogati</taxon>
        <taxon>Deinococcota</taxon>
        <taxon>Deinococci</taxon>
        <taxon>Deinococcales</taxon>
        <taxon>Deinococcaceae</taxon>
        <taxon>Deinococcus</taxon>
    </lineage>
</organism>
<name>A0ABT7JM61_9DEIO</name>
<proteinExistence type="predicted"/>
<evidence type="ECO:0000313" key="2">
    <source>
        <dbReference type="Proteomes" id="UP001302059"/>
    </source>
</evidence>
<keyword evidence="1" id="KW-0418">Kinase</keyword>
<dbReference type="GO" id="GO:0016301">
    <property type="term" value="F:kinase activity"/>
    <property type="evidence" value="ECO:0007669"/>
    <property type="project" value="UniProtKB-KW"/>
</dbReference>
<dbReference type="EMBL" id="JASNGB010000258">
    <property type="protein sequence ID" value="MDL2345677.1"/>
    <property type="molecule type" value="Genomic_DNA"/>
</dbReference>
<keyword evidence="1" id="KW-0808">Transferase</keyword>
<accession>A0ABT7JM61</accession>
<keyword evidence="2" id="KW-1185">Reference proteome</keyword>
<evidence type="ECO:0000313" key="1">
    <source>
        <dbReference type="EMBL" id="MDL2345677.1"/>
    </source>
</evidence>
<sequence>MTSLLPVVFVVSPGARSAADLAAALPGVEVVHVPGAEALLREAHVRPPAAALLYDRTPGVPLAEVLPLLRQRAELAGTYWLAVGQAGLGALLA</sequence>
<gene>
    <name evidence="1" type="ORF">QOL99_16210</name>
</gene>